<reference evidence="2 3" key="1">
    <citation type="journal article" date="2023" name="Hortic Res">
        <title>Pangenome of water caltrop reveals structural variations and asymmetric subgenome divergence after allopolyploidization.</title>
        <authorList>
            <person name="Zhang X."/>
            <person name="Chen Y."/>
            <person name="Wang L."/>
            <person name="Yuan Y."/>
            <person name="Fang M."/>
            <person name="Shi L."/>
            <person name="Lu R."/>
            <person name="Comes H.P."/>
            <person name="Ma Y."/>
            <person name="Chen Y."/>
            <person name="Huang G."/>
            <person name="Zhou Y."/>
            <person name="Zheng Z."/>
            <person name="Qiu Y."/>
        </authorList>
    </citation>
    <scope>NUCLEOTIDE SEQUENCE [LARGE SCALE GENOMIC DNA]</scope>
    <source>
        <tissue evidence="2">Roots</tissue>
    </source>
</reference>
<feature type="compositionally biased region" description="Basic and acidic residues" evidence="1">
    <location>
        <begin position="48"/>
        <end position="58"/>
    </location>
</feature>
<feature type="region of interest" description="Disordered" evidence="1">
    <location>
        <begin position="35"/>
        <end position="88"/>
    </location>
</feature>
<feature type="compositionally biased region" description="Basic residues" evidence="1">
    <location>
        <begin position="38"/>
        <end position="47"/>
    </location>
</feature>
<organism evidence="2 3">
    <name type="scientific">Trapa incisa</name>
    <dbReference type="NCBI Taxonomy" id="236973"/>
    <lineage>
        <taxon>Eukaryota</taxon>
        <taxon>Viridiplantae</taxon>
        <taxon>Streptophyta</taxon>
        <taxon>Embryophyta</taxon>
        <taxon>Tracheophyta</taxon>
        <taxon>Spermatophyta</taxon>
        <taxon>Magnoliopsida</taxon>
        <taxon>eudicotyledons</taxon>
        <taxon>Gunneridae</taxon>
        <taxon>Pentapetalae</taxon>
        <taxon>rosids</taxon>
        <taxon>malvids</taxon>
        <taxon>Myrtales</taxon>
        <taxon>Lythraceae</taxon>
        <taxon>Trapa</taxon>
    </lineage>
</organism>
<accession>A0AAN7JUZ2</accession>
<evidence type="ECO:0000313" key="2">
    <source>
        <dbReference type="EMBL" id="KAK4755685.1"/>
    </source>
</evidence>
<evidence type="ECO:0000256" key="1">
    <source>
        <dbReference type="SAM" id="MobiDB-lite"/>
    </source>
</evidence>
<sequence length="116" mass="12977">MRGIHKAQSETGRFRAIEGNIVIMLGHKTSAQNAAFLSRKKGRRRTARFRDGEVEESHGPQPVLQGSQEWHQEASEAPPHINQGNGPEVLEEPKVCQEAQQPEERVWFGARVGCPL</sequence>
<protein>
    <submittedName>
        <fullName evidence="2">Uncharacterized protein</fullName>
    </submittedName>
</protein>
<keyword evidence="3" id="KW-1185">Reference proteome</keyword>
<evidence type="ECO:0000313" key="3">
    <source>
        <dbReference type="Proteomes" id="UP001345219"/>
    </source>
</evidence>
<name>A0AAN7JUZ2_9MYRT</name>
<comment type="caution">
    <text evidence="2">The sequence shown here is derived from an EMBL/GenBank/DDBJ whole genome shotgun (WGS) entry which is preliminary data.</text>
</comment>
<dbReference type="Proteomes" id="UP001345219">
    <property type="component" value="Chromosome 8"/>
</dbReference>
<gene>
    <name evidence="2" type="ORF">SAY87_009442</name>
</gene>
<dbReference type="AlphaFoldDB" id="A0AAN7JUZ2"/>
<proteinExistence type="predicted"/>
<dbReference type="EMBL" id="JAXIOK010000014">
    <property type="protein sequence ID" value="KAK4755685.1"/>
    <property type="molecule type" value="Genomic_DNA"/>
</dbReference>